<organism evidence="2 3">
    <name type="scientific">Bacterioplanoides pacificum</name>
    <dbReference type="NCBI Taxonomy" id="1171596"/>
    <lineage>
        <taxon>Bacteria</taxon>
        <taxon>Pseudomonadati</taxon>
        <taxon>Pseudomonadota</taxon>
        <taxon>Gammaproteobacteria</taxon>
        <taxon>Oceanospirillales</taxon>
        <taxon>Oceanospirillaceae</taxon>
        <taxon>Bacterioplanoides</taxon>
    </lineage>
</organism>
<sequence length="76" mass="8816">MGKMNLLNRIRRFYNIPEHNPDIAWTRSKTYQRRLEQVKIGWIITGLLMLISGSTAVSIVIGSFSLFMTLGFLERD</sequence>
<dbReference type="RefSeq" id="WP_376867538.1">
    <property type="nucleotide sequence ID" value="NZ_JBHRYB010000014.1"/>
</dbReference>
<dbReference type="Proteomes" id="UP001595722">
    <property type="component" value="Unassembled WGS sequence"/>
</dbReference>
<dbReference type="EMBL" id="JBHRYB010000014">
    <property type="protein sequence ID" value="MFC3681242.1"/>
    <property type="molecule type" value="Genomic_DNA"/>
</dbReference>
<keyword evidence="1" id="KW-0472">Membrane</keyword>
<feature type="transmembrane region" description="Helical" evidence="1">
    <location>
        <begin position="40"/>
        <end position="73"/>
    </location>
</feature>
<evidence type="ECO:0000313" key="3">
    <source>
        <dbReference type="Proteomes" id="UP001595722"/>
    </source>
</evidence>
<evidence type="ECO:0000256" key="1">
    <source>
        <dbReference type="SAM" id="Phobius"/>
    </source>
</evidence>
<evidence type="ECO:0000313" key="2">
    <source>
        <dbReference type="EMBL" id="MFC3681242.1"/>
    </source>
</evidence>
<accession>A0ABV7VVI9</accession>
<name>A0ABV7VVI9_9GAMM</name>
<reference evidence="3" key="1">
    <citation type="journal article" date="2019" name="Int. J. Syst. Evol. Microbiol.">
        <title>The Global Catalogue of Microorganisms (GCM) 10K type strain sequencing project: providing services to taxonomists for standard genome sequencing and annotation.</title>
        <authorList>
            <consortium name="The Broad Institute Genomics Platform"/>
            <consortium name="The Broad Institute Genome Sequencing Center for Infectious Disease"/>
            <person name="Wu L."/>
            <person name="Ma J."/>
        </authorList>
    </citation>
    <scope>NUCLEOTIDE SEQUENCE [LARGE SCALE GENOMIC DNA]</scope>
    <source>
        <strain evidence="3">KCTC 42424</strain>
    </source>
</reference>
<comment type="caution">
    <text evidence="2">The sequence shown here is derived from an EMBL/GenBank/DDBJ whole genome shotgun (WGS) entry which is preliminary data.</text>
</comment>
<keyword evidence="3" id="KW-1185">Reference proteome</keyword>
<keyword evidence="1" id="KW-0812">Transmembrane</keyword>
<gene>
    <name evidence="2" type="ORF">ACFOMG_14150</name>
</gene>
<protein>
    <submittedName>
        <fullName evidence="2">Uncharacterized protein</fullName>
    </submittedName>
</protein>
<keyword evidence="1" id="KW-1133">Transmembrane helix</keyword>
<proteinExistence type="predicted"/>